<evidence type="ECO:0000259" key="11">
    <source>
        <dbReference type="Pfam" id="PF00482"/>
    </source>
</evidence>
<dbReference type="Gene3D" id="1.20.81.30">
    <property type="entry name" value="Type II secretion system (T2SS), domain F"/>
    <property type="match status" value="2"/>
</dbReference>
<evidence type="ECO:0000256" key="7">
    <source>
        <dbReference type="ARBA" id="ARBA00022989"/>
    </source>
</evidence>
<dbReference type="InterPro" id="IPR018076">
    <property type="entry name" value="T2SS_GspF_dom"/>
</dbReference>
<evidence type="ECO:0000313" key="12">
    <source>
        <dbReference type="EMBL" id="MBE0380967.1"/>
    </source>
</evidence>
<reference evidence="13 14" key="2">
    <citation type="submission" date="2017-11" db="EMBL/GenBank/DDBJ databases">
        <authorList>
            <person name="Han C.G."/>
        </authorList>
    </citation>
    <scope>NUCLEOTIDE SEQUENCE [LARGE SCALE GENOMIC DNA]</scope>
    <source>
        <strain evidence="14">ATCC 43555</strain>
        <strain evidence="13">ATCC43555</strain>
    </source>
</reference>
<evidence type="ECO:0000256" key="8">
    <source>
        <dbReference type="ARBA" id="ARBA00023136"/>
    </source>
</evidence>
<gene>
    <name evidence="13" type="primary">tapC</name>
    <name evidence="12" type="synonym">pilC</name>
    <name evidence="13" type="ORF">PCAR9_A31304</name>
    <name evidence="12" type="ORF">PCARR_a2669</name>
</gene>
<dbReference type="InterPro" id="IPR042094">
    <property type="entry name" value="T2SS_GspF_sf"/>
</dbReference>
<keyword evidence="6 9" id="KW-0812">Transmembrane</keyword>
<feature type="domain" description="Type II secretion system protein GspF" evidence="11">
    <location>
        <begin position="280"/>
        <end position="401"/>
    </location>
</feature>
<evidence type="ECO:0000256" key="2">
    <source>
        <dbReference type="ARBA" id="ARBA00005745"/>
    </source>
</evidence>
<comment type="similarity">
    <text evidence="2 9">Belongs to the GSP F family.</text>
</comment>
<dbReference type="FunFam" id="1.20.81.30:FF:000001">
    <property type="entry name" value="Type II secretion system protein F"/>
    <property type="match status" value="2"/>
</dbReference>
<sequence>MSKKQERKGLDTFSWIGVSARGKRLEGELTGNSVALVKAQLRKQGITPSKVKRKAKPLFGIQSVQKITPKDIALITRQIATMLMAGVPLIQSIEMIGSGSTNKSVTKLMETIGDEVKAGQPLNQALRKHPRYFDDLYCDLVASGEQSGALDKIFDRVALYKEKSEALKSKIKKAMFYPIAVLIVALIVTSILLIFVVPQFQDIFEGFGAQLPAFTLFVIGISEFMQEYWWVALITIVAAGWAFKEAKLRSLKLRDATDRTILKLPVIGMILNKAAVARYARTLSTTFAAGVPLVDALDSAAGASGNAVYRYAILDIKAEVSSGNQMNWAMRNSKIFPDMVIQMVAIGEESGSLDGMLAKVATIYEQEVDDAVDGLSSLLEPLIMAVLGVLVGGLIIAMYLPIFQLGAVV</sequence>
<dbReference type="InterPro" id="IPR001992">
    <property type="entry name" value="T2SS_GspF/T4SS_PilC_CS"/>
</dbReference>
<dbReference type="AlphaFoldDB" id="A0A2K4XCQ3"/>
<name>A0A2K4XCQ3_PSEVC</name>
<feature type="domain" description="Type II secretion system protein GspF" evidence="11">
    <location>
        <begin position="76"/>
        <end position="198"/>
    </location>
</feature>
<dbReference type="PANTHER" id="PTHR30012:SF7">
    <property type="entry name" value="PROTEIN TRANSPORT PROTEIN HOFC HOMOLOG"/>
    <property type="match status" value="1"/>
</dbReference>
<dbReference type="GO" id="GO:0005886">
    <property type="term" value="C:plasma membrane"/>
    <property type="evidence" value="ECO:0007669"/>
    <property type="project" value="UniProtKB-SubCell"/>
</dbReference>
<evidence type="ECO:0000313" key="15">
    <source>
        <dbReference type="Proteomes" id="UP000615003"/>
    </source>
</evidence>
<dbReference type="PROSITE" id="PS00874">
    <property type="entry name" value="T2SP_F"/>
    <property type="match status" value="1"/>
</dbReference>
<evidence type="ECO:0000256" key="9">
    <source>
        <dbReference type="RuleBase" id="RU003923"/>
    </source>
</evidence>
<proteinExistence type="inferred from homology"/>
<evidence type="ECO:0000256" key="5">
    <source>
        <dbReference type="ARBA" id="ARBA00022519"/>
    </source>
</evidence>
<dbReference type="PANTHER" id="PTHR30012">
    <property type="entry name" value="GENERAL SECRETION PATHWAY PROTEIN"/>
    <property type="match status" value="1"/>
</dbReference>
<dbReference type="EMBL" id="AQGW01000013">
    <property type="protein sequence ID" value="MBE0380967.1"/>
    <property type="molecule type" value="Genomic_DNA"/>
</dbReference>
<organism evidence="13 14">
    <name type="scientific">Pseudoalteromonas carrageenovora IAM 12662</name>
    <dbReference type="NCBI Taxonomy" id="1314868"/>
    <lineage>
        <taxon>Bacteria</taxon>
        <taxon>Pseudomonadati</taxon>
        <taxon>Pseudomonadota</taxon>
        <taxon>Gammaproteobacteria</taxon>
        <taxon>Alteromonadales</taxon>
        <taxon>Pseudoalteromonadaceae</taxon>
        <taxon>Pseudoalteromonas</taxon>
    </lineage>
</organism>
<dbReference type="GO" id="GO:0015628">
    <property type="term" value="P:protein secretion by the type II secretion system"/>
    <property type="evidence" value="ECO:0007669"/>
    <property type="project" value="TreeGrafter"/>
</dbReference>
<dbReference type="Pfam" id="PF00482">
    <property type="entry name" value="T2SSF"/>
    <property type="match status" value="2"/>
</dbReference>
<keyword evidence="5" id="KW-0997">Cell inner membrane</keyword>
<keyword evidence="4" id="KW-1003">Cell membrane</keyword>
<evidence type="ECO:0000313" key="14">
    <source>
        <dbReference type="Proteomes" id="UP000238288"/>
    </source>
</evidence>
<feature type="transmembrane region" description="Helical" evidence="10">
    <location>
        <begin position="174"/>
        <end position="197"/>
    </location>
</feature>
<dbReference type="Proteomes" id="UP000238288">
    <property type="component" value="Chromosome PCAR9a"/>
</dbReference>
<comment type="subcellular location">
    <subcellularLocation>
        <location evidence="1 9">Cell inner membrane</location>
        <topology evidence="1 9">Multi-pass membrane protein</topology>
    </subcellularLocation>
</comment>
<evidence type="ECO:0000256" key="4">
    <source>
        <dbReference type="ARBA" id="ARBA00022475"/>
    </source>
</evidence>
<evidence type="ECO:0000256" key="3">
    <source>
        <dbReference type="ARBA" id="ARBA00022448"/>
    </source>
</evidence>
<keyword evidence="15" id="KW-1185">Reference proteome</keyword>
<evidence type="ECO:0000256" key="6">
    <source>
        <dbReference type="ARBA" id="ARBA00022692"/>
    </source>
</evidence>
<keyword evidence="8 10" id="KW-0472">Membrane</keyword>
<evidence type="ECO:0000313" key="13">
    <source>
        <dbReference type="EMBL" id="SOU42101.1"/>
    </source>
</evidence>
<feature type="transmembrane region" description="Helical" evidence="10">
    <location>
        <begin position="228"/>
        <end position="244"/>
    </location>
</feature>
<dbReference type="PRINTS" id="PR00812">
    <property type="entry name" value="BCTERIALGSPF"/>
</dbReference>
<keyword evidence="3 9" id="KW-0813">Transport</keyword>
<feature type="transmembrane region" description="Helical" evidence="10">
    <location>
        <begin position="382"/>
        <end position="402"/>
    </location>
</feature>
<dbReference type="EMBL" id="LT965928">
    <property type="protein sequence ID" value="SOU42101.1"/>
    <property type="molecule type" value="Genomic_DNA"/>
</dbReference>
<evidence type="ECO:0000256" key="1">
    <source>
        <dbReference type="ARBA" id="ARBA00004429"/>
    </source>
</evidence>
<dbReference type="InterPro" id="IPR003004">
    <property type="entry name" value="GspF/PilC"/>
</dbReference>
<keyword evidence="7 10" id="KW-1133">Transmembrane helix</keyword>
<dbReference type="RefSeq" id="WP_104643364.1">
    <property type="nucleotide sequence ID" value="NZ_AQGW01000013.1"/>
</dbReference>
<protein>
    <submittedName>
        <fullName evidence="12">Type IV pilus assembly protein PilC</fullName>
    </submittedName>
    <submittedName>
        <fullName evidence="13">Type IV pilus assembly protein TapC</fullName>
    </submittedName>
</protein>
<dbReference type="OrthoDB" id="9805682at2"/>
<reference evidence="12 15" key="1">
    <citation type="submission" date="2015-06" db="EMBL/GenBank/DDBJ databases">
        <title>Genome sequence of Pseudoalteromonas carrageenovora.</title>
        <authorList>
            <person name="Xie B.-B."/>
            <person name="Rong J.-C."/>
            <person name="Qin Q.-L."/>
            <person name="Zhang Y.-Z."/>
        </authorList>
    </citation>
    <scope>NUCLEOTIDE SEQUENCE [LARGE SCALE GENOMIC DNA]</scope>
    <source>
        <strain evidence="12 15">IAM 12662</strain>
    </source>
</reference>
<accession>A0A2K4XCQ3</accession>
<dbReference type="GeneID" id="93664799"/>
<dbReference type="Proteomes" id="UP000615003">
    <property type="component" value="Unassembled WGS sequence"/>
</dbReference>
<evidence type="ECO:0000256" key="10">
    <source>
        <dbReference type="SAM" id="Phobius"/>
    </source>
</evidence>